<evidence type="ECO:0000256" key="7">
    <source>
        <dbReference type="ARBA" id="ARBA00022692"/>
    </source>
</evidence>
<keyword evidence="10" id="KW-1133">Transmembrane helix</keyword>
<evidence type="ECO:0000256" key="9">
    <source>
        <dbReference type="ARBA" id="ARBA00022968"/>
    </source>
</evidence>
<keyword evidence="6" id="KW-0808">Transferase</keyword>
<evidence type="ECO:0000256" key="10">
    <source>
        <dbReference type="ARBA" id="ARBA00022989"/>
    </source>
</evidence>
<dbReference type="GeneID" id="63699240"/>
<dbReference type="STRING" id="1388766.A0A017SHK4"/>
<evidence type="ECO:0000256" key="8">
    <source>
        <dbReference type="ARBA" id="ARBA00022741"/>
    </source>
</evidence>
<keyword evidence="7" id="KW-0812">Transmembrane</keyword>
<dbReference type="Gene3D" id="3.90.550.50">
    <property type="match status" value="1"/>
</dbReference>
<proteinExistence type="inferred from homology"/>
<evidence type="ECO:0000256" key="2">
    <source>
        <dbReference type="ARBA" id="ARBA00004922"/>
    </source>
</evidence>
<dbReference type="GO" id="GO:0016020">
    <property type="term" value="C:membrane"/>
    <property type="evidence" value="ECO:0007669"/>
    <property type="project" value="UniProtKB-SubCell"/>
</dbReference>
<evidence type="ECO:0000259" key="13">
    <source>
        <dbReference type="Pfam" id="PF02434"/>
    </source>
</evidence>
<comment type="pathway">
    <text evidence="2">Protein modification; protein glycosylation.</text>
</comment>
<evidence type="ECO:0000256" key="4">
    <source>
        <dbReference type="ARBA" id="ARBA00012557"/>
    </source>
</evidence>
<feature type="region of interest" description="Disordered" evidence="12">
    <location>
        <begin position="43"/>
        <end position="80"/>
    </location>
</feature>
<feature type="compositionally biased region" description="Low complexity" evidence="12">
    <location>
        <begin position="47"/>
        <end position="70"/>
    </location>
</feature>
<comment type="subcellular location">
    <subcellularLocation>
        <location evidence="1">Membrane</location>
        <topology evidence="1">Single-pass type II membrane protein</topology>
    </subcellularLocation>
</comment>
<protein>
    <recommendedName>
        <fullName evidence="4">N-acetylgalactosaminide beta-1,3-galactosyltransferase</fullName>
        <ecNumber evidence="4">2.4.1.122</ecNumber>
    </recommendedName>
</protein>
<evidence type="ECO:0000256" key="12">
    <source>
        <dbReference type="SAM" id="MobiDB-lite"/>
    </source>
</evidence>
<evidence type="ECO:0000256" key="5">
    <source>
        <dbReference type="ARBA" id="ARBA00022676"/>
    </source>
</evidence>
<dbReference type="EC" id="2.4.1.122" evidence="4"/>
<dbReference type="HOGENOM" id="CLU_022549_3_1_1"/>
<evidence type="ECO:0000256" key="6">
    <source>
        <dbReference type="ARBA" id="ARBA00022679"/>
    </source>
</evidence>
<keyword evidence="9" id="KW-0735">Signal-anchor</keyword>
<gene>
    <name evidence="14" type="ORF">EURHEDRAFT_453453</name>
</gene>
<dbReference type="Gene3D" id="3.50.4.10">
    <property type="entry name" value="Hepatocyte Growth Factor"/>
    <property type="match status" value="1"/>
</dbReference>
<keyword evidence="5" id="KW-0328">Glycosyltransferase</keyword>
<name>A0A017SHK4_ASPRC</name>
<keyword evidence="15" id="KW-1185">Reference proteome</keyword>
<dbReference type="InterPro" id="IPR003378">
    <property type="entry name" value="Fringe-like_glycosylTrfase"/>
</dbReference>
<dbReference type="PANTHER" id="PTHR23033:SF47">
    <property type="entry name" value="APPLE DOMAIN-CONTAINING PROTEIN-RELATED"/>
    <property type="match status" value="1"/>
</dbReference>
<keyword evidence="11" id="KW-0472">Membrane</keyword>
<dbReference type="GO" id="GO:0000166">
    <property type="term" value="F:nucleotide binding"/>
    <property type="evidence" value="ECO:0007669"/>
    <property type="project" value="UniProtKB-KW"/>
</dbReference>
<evidence type="ECO:0000256" key="1">
    <source>
        <dbReference type="ARBA" id="ARBA00004606"/>
    </source>
</evidence>
<reference evidence="15" key="1">
    <citation type="journal article" date="2014" name="Nat. Commun.">
        <title>Genomic adaptations of the halophilic Dead Sea filamentous fungus Eurotium rubrum.</title>
        <authorList>
            <person name="Kis-Papo T."/>
            <person name="Weig A.R."/>
            <person name="Riley R."/>
            <person name="Persoh D."/>
            <person name="Salamov A."/>
            <person name="Sun H."/>
            <person name="Lipzen A."/>
            <person name="Wasser S.P."/>
            <person name="Rambold G."/>
            <person name="Grigoriev I.V."/>
            <person name="Nevo E."/>
        </authorList>
    </citation>
    <scope>NUCLEOTIDE SEQUENCE [LARGE SCALE GENOMIC DNA]</scope>
    <source>
        <strain evidence="15">CBS 135680</strain>
    </source>
</reference>
<dbReference type="AlphaFoldDB" id="A0A017SHK4"/>
<comment type="similarity">
    <text evidence="3">Belongs to the glycosyltransferase 31 family. Beta3-Gal-T subfamily.</text>
</comment>
<dbReference type="InterPro" id="IPR026050">
    <property type="entry name" value="C1GALT1/C1GALT1_chp1"/>
</dbReference>
<accession>A0A017SHK4</accession>
<evidence type="ECO:0000256" key="11">
    <source>
        <dbReference type="ARBA" id="ARBA00023136"/>
    </source>
</evidence>
<evidence type="ECO:0000256" key="3">
    <source>
        <dbReference type="ARBA" id="ARBA00006462"/>
    </source>
</evidence>
<feature type="domain" description="Fringe-like glycosyltransferase" evidence="13">
    <location>
        <begin position="203"/>
        <end position="307"/>
    </location>
</feature>
<evidence type="ECO:0000313" key="15">
    <source>
        <dbReference type="Proteomes" id="UP000019804"/>
    </source>
</evidence>
<dbReference type="EMBL" id="KK088419">
    <property type="protein sequence ID" value="EYE96104.1"/>
    <property type="molecule type" value="Genomic_DNA"/>
</dbReference>
<dbReference type="GO" id="GO:0016263">
    <property type="term" value="F:glycoprotein-N-acetylgalactosamine 3-beta-galactosyltransferase activity"/>
    <property type="evidence" value="ECO:0007669"/>
    <property type="project" value="UniProtKB-EC"/>
</dbReference>
<dbReference type="RefSeq" id="XP_040639792.1">
    <property type="nucleotide sequence ID" value="XM_040784116.1"/>
</dbReference>
<organism evidence="14 15">
    <name type="scientific">Aspergillus ruber (strain CBS 135680)</name>
    <dbReference type="NCBI Taxonomy" id="1388766"/>
    <lineage>
        <taxon>Eukaryota</taxon>
        <taxon>Fungi</taxon>
        <taxon>Dikarya</taxon>
        <taxon>Ascomycota</taxon>
        <taxon>Pezizomycotina</taxon>
        <taxon>Eurotiomycetes</taxon>
        <taxon>Eurotiomycetidae</taxon>
        <taxon>Eurotiales</taxon>
        <taxon>Aspergillaceae</taxon>
        <taxon>Aspergillus</taxon>
        <taxon>Aspergillus subgen. Aspergillus</taxon>
    </lineage>
</organism>
<dbReference type="Proteomes" id="UP000019804">
    <property type="component" value="Unassembled WGS sequence"/>
</dbReference>
<evidence type="ECO:0000313" key="14">
    <source>
        <dbReference type="EMBL" id="EYE96104.1"/>
    </source>
</evidence>
<keyword evidence="8" id="KW-0547">Nucleotide-binding</keyword>
<dbReference type="PANTHER" id="PTHR23033">
    <property type="entry name" value="BETA1,3-GALACTOSYLTRANSFERASE"/>
    <property type="match status" value="1"/>
</dbReference>
<dbReference type="OrthoDB" id="414175at2759"/>
<sequence>MITPRLYRRRITWVASLVALFLLYHFFSLRSDLDAPAVAARTKTSQNADTSPNANANSNTNQNAKANANNGETGQDGPICPPLPGMEDVLVILKTGVTEALDKVPVHFQTTLRCVPNYVIFSDHDEEIAGVRVHDALRNMPDEDLKQSIPDFNIYNRIRSMGRAGLAQDDFSDVANSALGKPDNPGWKLDKWKFLPMTMGTYKYKSDAKWYVFMEADTYFVWGSLLAWLGNFNPEDPLYIGTETQIADVVFAHGGSGFIVSNPAMKRVVDEYSVKSNEIHAYTAGHWAGDCVLGKILLDVGVPLHFSWPMLQNTAVAELDEFSPDFYRRPWCYPAVAFHHLSALDIQSLWEFEQKRYKESRKTLLLHGDVFKERIYPELAPDRSYWDNLSTEEHSVAVDTYEDCQALCATAPQCLQFTFRAGRCYTNKTPKLGRSSADSSSGWIMKRVDGMLASAPKCRKPDFG</sequence>
<dbReference type="Pfam" id="PF02434">
    <property type="entry name" value="Fringe"/>
    <property type="match status" value="1"/>
</dbReference>